<evidence type="ECO:0000256" key="4">
    <source>
        <dbReference type="ARBA" id="ARBA00022692"/>
    </source>
</evidence>
<comment type="subcellular location">
    <subcellularLocation>
        <location evidence="1">Cell outer membrane</location>
        <topology evidence="1">Multi-pass membrane protein</topology>
    </subcellularLocation>
</comment>
<accession>A0A848MMF4</accession>
<dbReference type="SUPFAM" id="SSF56935">
    <property type="entry name" value="Porins"/>
    <property type="match status" value="1"/>
</dbReference>
<dbReference type="InterPro" id="IPR023614">
    <property type="entry name" value="Porin_dom_sf"/>
</dbReference>
<name>A0A848MMF4_9GAMM</name>
<evidence type="ECO:0000256" key="7">
    <source>
        <dbReference type="ARBA" id="ARBA00023237"/>
    </source>
</evidence>
<comment type="similarity">
    <text evidence="2">Belongs to the Gram-negative porin family.</text>
</comment>
<feature type="chain" id="PRO_5032847905" evidence="8">
    <location>
        <begin position="22"/>
        <end position="364"/>
    </location>
</feature>
<dbReference type="PANTHER" id="PTHR34501">
    <property type="entry name" value="PROTEIN YDDL-RELATED"/>
    <property type="match status" value="1"/>
</dbReference>
<dbReference type="Gene3D" id="2.40.160.10">
    <property type="entry name" value="Porin"/>
    <property type="match status" value="1"/>
</dbReference>
<keyword evidence="10" id="KW-1185">Reference proteome</keyword>
<reference evidence="9 10" key="2">
    <citation type="submission" date="2020-06" db="EMBL/GenBank/DDBJ databases">
        <title>Polyphasic characterization of a Rahnella strain isolated from tree sap.</title>
        <authorList>
            <person name="Kim I.S."/>
        </authorList>
    </citation>
    <scope>NUCLEOTIDE SEQUENCE [LARGE SCALE GENOMIC DNA]</scope>
    <source>
        <strain evidence="9 10">SAP-1</strain>
    </source>
</reference>
<dbReference type="InterPro" id="IPR001702">
    <property type="entry name" value="Porin_Gram-ve"/>
</dbReference>
<reference evidence="9 10" key="1">
    <citation type="submission" date="2020-01" db="EMBL/GenBank/DDBJ databases">
        <authorList>
            <person name="Lee S.D."/>
        </authorList>
    </citation>
    <scope>NUCLEOTIDE SEQUENCE [LARGE SCALE GENOMIC DNA]</scope>
    <source>
        <strain evidence="9 10">SAP-1</strain>
    </source>
</reference>
<dbReference type="GO" id="GO:0009279">
    <property type="term" value="C:cell outer membrane"/>
    <property type="evidence" value="ECO:0007669"/>
    <property type="project" value="UniProtKB-SubCell"/>
</dbReference>
<dbReference type="CDD" id="cd00342">
    <property type="entry name" value="gram_neg_porins"/>
    <property type="match status" value="1"/>
</dbReference>
<gene>
    <name evidence="9" type="ORF">GW590_16160</name>
</gene>
<evidence type="ECO:0000256" key="3">
    <source>
        <dbReference type="ARBA" id="ARBA00022452"/>
    </source>
</evidence>
<keyword evidence="7" id="KW-0998">Cell outer membrane</keyword>
<evidence type="ECO:0000256" key="5">
    <source>
        <dbReference type="ARBA" id="ARBA00022729"/>
    </source>
</evidence>
<sequence>MMRKSLAVLITAILASTAANAAEIYNKDSNKVDLYGKVVGLNYISQNDKEHGDQSYARLGFKGVTQISADLSGYGQWEYNLQTNNAEASQTGNATRLGFAGLKYADLGSFDYGRNYGVLYDVAAFTDVNPEFGGDSWSRTDNFMTGRANNLATFRAKNLFGRVSGLSFAAQYQGKNERDARARTTANGDGWGISSSYEVRKGLDFAMAYAKSDRTDQQARDKNGENAEAWTAGIRYNPHQLYLAAMYAESRNMTPYGNAQFANKTQNIELVAQYAFKEIPLRPSISYLQSRGKDLNAVSNGRDTFHGGSQDLVKYIEVGTSYYFNKNMYTYIDYKINLLKKDSYARAAGANTDDVLGLGLVYQF</sequence>
<dbReference type="PANTHER" id="PTHR34501:SF8">
    <property type="entry name" value="OUTER MEMBRANE PORIN N-RELATED"/>
    <property type="match status" value="1"/>
</dbReference>
<dbReference type="InterPro" id="IPR033900">
    <property type="entry name" value="Gram_neg_porin_domain"/>
</dbReference>
<comment type="caution">
    <text evidence="9">The sequence shown here is derived from an EMBL/GenBank/DDBJ whole genome shotgun (WGS) entry which is preliminary data.</text>
</comment>
<dbReference type="Pfam" id="PF00267">
    <property type="entry name" value="Porin_1"/>
    <property type="match status" value="1"/>
</dbReference>
<dbReference type="InterPro" id="IPR050298">
    <property type="entry name" value="Gram-neg_bact_OMP"/>
</dbReference>
<keyword evidence="3" id="KW-1134">Transmembrane beta strand</keyword>
<keyword evidence="4" id="KW-0812">Transmembrane</keyword>
<evidence type="ECO:0000256" key="6">
    <source>
        <dbReference type="ARBA" id="ARBA00023136"/>
    </source>
</evidence>
<evidence type="ECO:0000256" key="2">
    <source>
        <dbReference type="ARBA" id="ARBA00007539"/>
    </source>
</evidence>
<dbReference type="PRINTS" id="PR00183">
    <property type="entry name" value="ECOLIPORIN"/>
</dbReference>
<keyword evidence="6" id="KW-0472">Membrane</keyword>
<keyword evidence="5 8" id="KW-0732">Signal</keyword>
<feature type="signal peptide" evidence="8">
    <location>
        <begin position="1"/>
        <end position="21"/>
    </location>
</feature>
<dbReference type="InterPro" id="IPR001897">
    <property type="entry name" value="Porin_gammaproteobac"/>
</dbReference>
<dbReference type="GO" id="GO:0034220">
    <property type="term" value="P:monoatomic ion transmembrane transport"/>
    <property type="evidence" value="ECO:0007669"/>
    <property type="project" value="InterPro"/>
</dbReference>
<dbReference type="Proteomes" id="UP000585363">
    <property type="component" value="Unassembled WGS sequence"/>
</dbReference>
<dbReference type="PRINTS" id="PR00182">
    <property type="entry name" value="ECOLNEIPORIN"/>
</dbReference>
<dbReference type="EMBL" id="JAADJU010000008">
    <property type="protein sequence ID" value="NMP28396.1"/>
    <property type="molecule type" value="Genomic_DNA"/>
</dbReference>
<proteinExistence type="inferred from homology"/>
<dbReference type="GO" id="GO:0015288">
    <property type="term" value="F:porin activity"/>
    <property type="evidence" value="ECO:0007669"/>
    <property type="project" value="InterPro"/>
</dbReference>
<dbReference type="RefSeq" id="WP_169404094.1">
    <property type="nucleotide sequence ID" value="NZ_JAADJU010000008.1"/>
</dbReference>
<evidence type="ECO:0000256" key="1">
    <source>
        <dbReference type="ARBA" id="ARBA00004571"/>
    </source>
</evidence>
<evidence type="ECO:0000256" key="8">
    <source>
        <dbReference type="SAM" id="SignalP"/>
    </source>
</evidence>
<evidence type="ECO:0000313" key="9">
    <source>
        <dbReference type="EMBL" id="NMP28396.1"/>
    </source>
</evidence>
<evidence type="ECO:0000313" key="10">
    <source>
        <dbReference type="Proteomes" id="UP000585363"/>
    </source>
</evidence>
<organism evidence="9 10">
    <name type="scientific">Rouxiella aceris</name>
    <dbReference type="NCBI Taxonomy" id="2703884"/>
    <lineage>
        <taxon>Bacteria</taxon>
        <taxon>Pseudomonadati</taxon>
        <taxon>Pseudomonadota</taxon>
        <taxon>Gammaproteobacteria</taxon>
        <taxon>Enterobacterales</taxon>
        <taxon>Yersiniaceae</taxon>
        <taxon>Rouxiella</taxon>
    </lineage>
</organism>
<protein>
    <submittedName>
        <fullName evidence="9">Porin</fullName>
    </submittedName>
</protein>
<dbReference type="AlphaFoldDB" id="A0A848MMF4"/>